<keyword evidence="3" id="KW-1185">Reference proteome</keyword>
<protein>
    <submittedName>
        <fullName evidence="2">Uncharacterized protein</fullName>
    </submittedName>
</protein>
<feature type="transmembrane region" description="Helical" evidence="1">
    <location>
        <begin position="218"/>
        <end position="238"/>
    </location>
</feature>
<evidence type="ECO:0000256" key="1">
    <source>
        <dbReference type="SAM" id="Phobius"/>
    </source>
</evidence>
<evidence type="ECO:0000313" key="2">
    <source>
        <dbReference type="EMBL" id="KNZ44160.1"/>
    </source>
</evidence>
<feature type="transmembrane region" description="Helical" evidence="1">
    <location>
        <begin position="281"/>
        <end position="302"/>
    </location>
</feature>
<dbReference type="Proteomes" id="UP000037035">
    <property type="component" value="Unassembled WGS sequence"/>
</dbReference>
<proteinExistence type="predicted"/>
<keyword evidence="1" id="KW-0472">Membrane</keyword>
<dbReference type="AlphaFoldDB" id="A0A0L6U8N7"/>
<organism evidence="2 3">
    <name type="scientific">Puccinia sorghi</name>
    <dbReference type="NCBI Taxonomy" id="27349"/>
    <lineage>
        <taxon>Eukaryota</taxon>
        <taxon>Fungi</taxon>
        <taxon>Dikarya</taxon>
        <taxon>Basidiomycota</taxon>
        <taxon>Pucciniomycotina</taxon>
        <taxon>Pucciniomycetes</taxon>
        <taxon>Pucciniales</taxon>
        <taxon>Pucciniaceae</taxon>
        <taxon>Puccinia</taxon>
    </lineage>
</organism>
<keyword evidence="1" id="KW-0812">Transmembrane</keyword>
<comment type="caution">
    <text evidence="2">The sequence shown here is derived from an EMBL/GenBank/DDBJ whole genome shotgun (WGS) entry which is preliminary data.</text>
</comment>
<keyword evidence="1" id="KW-1133">Transmembrane helix</keyword>
<name>A0A0L6U8N7_9BASI</name>
<reference evidence="2 3" key="1">
    <citation type="submission" date="2015-08" db="EMBL/GenBank/DDBJ databases">
        <title>Next Generation Sequencing and Analysis of the Genome of Puccinia sorghi L Schw, the Causal Agent of Maize Common Rust.</title>
        <authorList>
            <person name="Rochi L."/>
            <person name="Burguener G."/>
            <person name="Darino M."/>
            <person name="Turjanski A."/>
            <person name="Kreff E."/>
            <person name="Dieguez M.J."/>
            <person name="Sacco F."/>
        </authorList>
    </citation>
    <scope>NUCLEOTIDE SEQUENCE [LARGE SCALE GENOMIC DNA]</scope>
    <source>
        <strain evidence="2 3">RO10H11247</strain>
    </source>
</reference>
<gene>
    <name evidence="2" type="ORF">VP01_944g4</name>
</gene>
<sequence length="332" mass="37924">MYPFDFFLCSSASYELCLSWGLFVNPCILSKNKIHHKPYEDHKDPNYECGVLPRCCWTQLMLLHVPCVIYCLHSVHFPGNDIIKAAAGGNRISFDYFGQDQNNHRPLHTPAPHLPHTIYFLTFSFPPRTQTSAPLKSKEHSGPSLSLMNTTIPSQTLCGFQTLFAILHHRSTNGFEKPNGNVFVQKFKNLCSFFLCFDPSLSFSLIFELVHSFCIYKLLYFSHSFLFFLTIALLVKFLKPELYIFEHFSLKLNQLSSTQITKSPSSTLGWSHDNEYLLGELIISFFPGSFCAYLICALYSLTASERLCGHLREWWNIDGAAGVQPHGKSEYN</sequence>
<dbReference type="VEuPathDB" id="FungiDB:VP01_944g4"/>
<evidence type="ECO:0000313" key="3">
    <source>
        <dbReference type="Proteomes" id="UP000037035"/>
    </source>
</evidence>
<accession>A0A0L6U8N7</accession>
<dbReference type="EMBL" id="LAVV01015104">
    <property type="protein sequence ID" value="KNZ44160.1"/>
    <property type="molecule type" value="Genomic_DNA"/>
</dbReference>